<comment type="caution">
    <text evidence="2">The sequence shown here is derived from an EMBL/GenBank/DDBJ whole genome shotgun (WGS) entry which is preliminary data.</text>
</comment>
<name>A0AA40FP52_9HYME</name>
<accession>A0AA40FP52</accession>
<sequence>MGHKSNDRGFEPTCETPDSTANRRSRGLTVSFSSNVAASGKLDQAANEDSLGLVTRLWALVSGPLTVSLSAKVHVNTLPTYVAL</sequence>
<organism evidence="2 3">
    <name type="scientific">Melipona bicolor</name>
    <dbReference type="NCBI Taxonomy" id="60889"/>
    <lineage>
        <taxon>Eukaryota</taxon>
        <taxon>Metazoa</taxon>
        <taxon>Ecdysozoa</taxon>
        <taxon>Arthropoda</taxon>
        <taxon>Hexapoda</taxon>
        <taxon>Insecta</taxon>
        <taxon>Pterygota</taxon>
        <taxon>Neoptera</taxon>
        <taxon>Endopterygota</taxon>
        <taxon>Hymenoptera</taxon>
        <taxon>Apocrita</taxon>
        <taxon>Aculeata</taxon>
        <taxon>Apoidea</taxon>
        <taxon>Anthophila</taxon>
        <taxon>Apidae</taxon>
        <taxon>Melipona</taxon>
    </lineage>
</organism>
<feature type="compositionally biased region" description="Polar residues" evidence="1">
    <location>
        <begin position="16"/>
        <end position="26"/>
    </location>
</feature>
<dbReference type="Proteomes" id="UP001177670">
    <property type="component" value="Unassembled WGS sequence"/>
</dbReference>
<reference evidence="2" key="1">
    <citation type="submission" date="2021-10" db="EMBL/GenBank/DDBJ databases">
        <title>Melipona bicolor Genome sequencing and assembly.</title>
        <authorList>
            <person name="Araujo N.S."/>
            <person name="Arias M.C."/>
        </authorList>
    </citation>
    <scope>NUCLEOTIDE SEQUENCE</scope>
    <source>
        <strain evidence="2">USP_2M_L1-L4_2017</strain>
        <tissue evidence="2">Whole body</tissue>
    </source>
</reference>
<evidence type="ECO:0000313" key="3">
    <source>
        <dbReference type="Proteomes" id="UP001177670"/>
    </source>
</evidence>
<dbReference type="EMBL" id="JAHYIQ010000023">
    <property type="protein sequence ID" value="KAK1122486.1"/>
    <property type="molecule type" value="Genomic_DNA"/>
</dbReference>
<feature type="region of interest" description="Disordered" evidence="1">
    <location>
        <begin position="1"/>
        <end position="26"/>
    </location>
</feature>
<proteinExistence type="predicted"/>
<feature type="compositionally biased region" description="Basic and acidic residues" evidence="1">
    <location>
        <begin position="1"/>
        <end position="10"/>
    </location>
</feature>
<dbReference type="AlphaFoldDB" id="A0AA40FP52"/>
<protein>
    <submittedName>
        <fullName evidence="2">Uncharacterized protein</fullName>
    </submittedName>
</protein>
<evidence type="ECO:0000313" key="2">
    <source>
        <dbReference type="EMBL" id="KAK1122486.1"/>
    </source>
</evidence>
<keyword evidence="3" id="KW-1185">Reference proteome</keyword>
<gene>
    <name evidence="2" type="ORF">K0M31_009705</name>
</gene>
<evidence type="ECO:0000256" key="1">
    <source>
        <dbReference type="SAM" id="MobiDB-lite"/>
    </source>
</evidence>